<organism evidence="5 6">
    <name type="scientific">Porphyridium purpureum</name>
    <name type="common">Red alga</name>
    <name type="synonym">Porphyridium cruentum</name>
    <dbReference type="NCBI Taxonomy" id="35688"/>
    <lineage>
        <taxon>Eukaryota</taxon>
        <taxon>Rhodophyta</taxon>
        <taxon>Bangiophyceae</taxon>
        <taxon>Porphyridiales</taxon>
        <taxon>Porphyridiaceae</taxon>
        <taxon>Porphyridium</taxon>
    </lineage>
</organism>
<dbReference type="PANTHER" id="PTHR12203">
    <property type="entry name" value="KDEL LYS-ASP-GLU-LEU CONTAINING - RELATED"/>
    <property type="match status" value="1"/>
</dbReference>
<keyword evidence="3" id="KW-0812">Transmembrane</keyword>
<sequence length="490" mass="55813">MAIVKKSSAVRKLIATAQGYFSHARAEAQPYAQKARELAVAHRSLLTVALVVVAAYVFGALFGESTFVLAYRSVFSKLVEGRKLQFSHFRKTQLLAEHDEQFISARYEELVKLYLGPFARSSGIYPASYMGIYARESCTECFMIQIVDGTIWLVDPRRIHRRGGVEHQMRMREALEWVKLALKDITGRGEFVDGIEFVVSVADPIQSTDTTHTYNLPESDGVARPVFSVARCDVSSNIPFPMSLGESLRDAHPDGFMYRKGIQPQEWDERMVDLGLEDSLAMEKKKPKAVFSGKVAPSSMFADESRAEDACGQIGASAIDRLSRKERDLVEARVRGRCGLECCDSGDGEAFVTPALQQQYLFNIHTEEERLWSNRLPWILFSSSCPLISVLPCGQWFEPLLKAFVHYIPVDMSMANLTRTVREWRQKRETYDVMRESQVFARDYLRVDAITMYVRILLLEYLKLQKVRRNEPDPNAIRYFPTYAGNIFDE</sequence>
<comment type="caution">
    <text evidence="5">The sequence shown here is derived from an EMBL/GenBank/DDBJ whole genome shotgun (WGS) entry which is preliminary data.</text>
</comment>
<dbReference type="GO" id="GO:0016740">
    <property type="term" value="F:transferase activity"/>
    <property type="evidence" value="ECO:0007669"/>
    <property type="project" value="UniProtKB-KW"/>
</dbReference>
<evidence type="ECO:0000313" key="6">
    <source>
        <dbReference type="Proteomes" id="UP000324585"/>
    </source>
</evidence>
<evidence type="ECO:0000256" key="3">
    <source>
        <dbReference type="SAM" id="Phobius"/>
    </source>
</evidence>
<dbReference type="Proteomes" id="UP000324585">
    <property type="component" value="Unassembled WGS sequence"/>
</dbReference>
<keyword evidence="3" id="KW-0472">Membrane</keyword>
<dbReference type="PANTHER" id="PTHR12203:SF35">
    <property type="entry name" value="PROTEIN O-GLUCOSYLTRANSFERASE 1"/>
    <property type="match status" value="1"/>
</dbReference>
<proteinExistence type="inferred from homology"/>
<feature type="transmembrane region" description="Helical" evidence="3">
    <location>
        <begin position="44"/>
        <end position="63"/>
    </location>
</feature>
<accession>A0A5J4Z129</accession>
<evidence type="ECO:0000259" key="4">
    <source>
        <dbReference type="SMART" id="SM00672"/>
    </source>
</evidence>
<evidence type="ECO:0000256" key="1">
    <source>
        <dbReference type="ARBA" id="ARBA00010118"/>
    </source>
</evidence>
<keyword evidence="2" id="KW-0808">Transferase</keyword>
<keyword evidence="3" id="KW-1133">Transmembrane helix</keyword>
<dbReference type="EMBL" id="VRMN01000002">
    <property type="protein sequence ID" value="KAA8496563.1"/>
    <property type="molecule type" value="Genomic_DNA"/>
</dbReference>
<reference evidence="6" key="1">
    <citation type="journal article" date="2019" name="Nat. Commun.">
        <title>Expansion of phycobilisome linker gene families in mesophilic red algae.</title>
        <authorList>
            <person name="Lee J."/>
            <person name="Kim D."/>
            <person name="Bhattacharya D."/>
            <person name="Yoon H.S."/>
        </authorList>
    </citation>
    <scope>NUCLEOTIDE SEQUENCE [LARGE SCALE GENOMIC DNA]</scope>
    <source>
        <strain evidence="6">CCMP 1328</strain>
    </source>
</reference>
<gene>
    <name evidence="5" type="ORF">FVE85_0292</name>
</gene>
<comment type="similarity">
    <text evidence="1">Belongs to the glycosyltransferase 90 family.</text>
</comment>
<keyword evidence="6" id="KW-1185">Reference proteome</keyword>
<evidence type="ECO:0000256" key="2">
    <source>
        <dbReference type="ARBA" id="ARBA00022679"/>
    </source>
</evidence>
<dbReference type="InterPro" id="IPR051091">
    <property type="entry name" value="O-Glucosyltr/Glycosyltrsf_90"/>
</dbReference>
<protein>
    <recommendedName>
        <fullName evidence="4">Glycosyl transferase CAP10 domain-containing protein</fullName>
    </recommendedName>
</protein>
<dbReference type="AlphaFoldDB" id="A0A5J4Z129"/>
<dbReference type="InterPro" id="IPR006598">
    <property type="entry name" value="CAP10"/>
</dbReference>
<name>A0A5J4Z129_PORPP</name>
<dbReference type="Pfam" id="PF05686">
    <property type="entry name" value="Glyco_transf_90"/>
    <property type="match status" value="1"/>
</dbReference>
<evidence type="ECO:0000313" key="5">
    <source>
        <dbReference type="EMBL" id="KAA8496563.1"/>
    </source>
</evidence>
<dbReference type="OrthoDB" id="541052at2759"/>
<dbReference type="SMART" id="SM00672">
    <property type="entry name" value="CAP10"/>
    <property type="match status" value="1"/>
</dbReference>
<feature type="domain" description="Glycosyl transferase CAP10" evidence="4">
    <location>
        <begin position="191"/>
        <end position="468"/>
    </location>
</feature>